<dbReference type="RefSeq" id="WP_138615657.1">
    <property type="nucleotide sequence ID" value="NZ_VCAO01000001.1"/>
</dbReference>
<comment type="caution">
    <text evidence="1">The sequence shown here is derived from an EMBL/GenBank/DDBJ whole genome shotgun (WGS) entry which is preliminary data.</text>
</comment>
<evidence type="ECO:0000313" key="1">
    <source>
        <dbReference type="EMBL" id="TMM50097.1"/>
    </source>
</evidence>
<dbReference type="OrthoDB" id="8953110at2"/>
<sequence>MVQQVHVDKSDLSQAQVVDVDPGPLADGALRLGIDKFSVTANNVTYAIAGDAVGYWNFFPPQGDSTDGKGIVPMWGTATVIQSNHPDFVAGERLTGFLPMATQLDVLPGKIKPSHFVDMAEHRQPMSVFYNQYQRLANDPEHDPAREDERMLFNRLFKTGFLIESFMRRAEWYGATQAVLTSASSKTALSLASVAKRQSPGIKLVGVTSASNVAFVEKIGLYDRVVSYDEVASIGMAPSVSVDFAGNPDVLRAVHERLGEQLKFSSLVGITHSEIGGMSQGLPADFPGPKPVFFFAPDEMMTLFKTVGPEEAGRQMVASWQDYLKLIDGTVEIKHYKGIAAGMEAFVAMAAGSVDPSRGIIIDI</sequence>
<dbReference type="Pfam" id="PF11017">
    <property type="entry name" value="DUF2855"/>
    <property type="match status" value="1"/>
</dbReference>
<proteinExistence type="predicted"/>
<keyword evidence="2" id="KW-1185">Reference proteome</keyword>
<accession>A0A5S3Q168</accession>
<protein>
    <submittedName>
        <fullName evidence="1">DUF2855 family protein</fullName>
    </submittedName>
</protein>
<reference evidence="1 2" key="1">
    <citation type="submission" date="2019-05" db="EMBL/GenBank/DDBJ databases">
        <title>Erythrobacter marisflavi sp. nov., isolated from isolated from water of an estuary environment.</title>
        <authorList>
            <person name="Yoon J.-H."/>
        </authorList>
    </citation>
    <scope>NUCLEOTIDE SEQUENCE [LARGE SCALE GENOMIC DNA]</scope>
    <source>
        <strain evidence="1 2">KEM-5</strain>
    </source>
</reference>
<organism evidence="1 2">
    <name type="scientific">Qipengyuania marisflavi</name>
    <dbReference type="NCBI Taxonomy" id="2486356"/>
    <lineage>
        <taxon>Bacteria</taxon>
        <taxon>Pseudomonadati</taxon>
        <taxon>Pseudomonadota</taxon>
        <taxon>Alphaproteobacteria</taxon>
        <taxon>Sphingomonadales</taxon>
        <taxon>Erythrobacteraceae</taxon>
        <taxon>Qipengyuania</taxon>
    </lineage>
</organism>
<dbReference type="AlphaFoldDB" id="A0A5S3Q168"/>
<dbReference type="InterPro" id="IPR021276">
    <property type="entry name" value="DUF2855"/>
</dbReference>
<name>A0A5S3Q168_9SPHN</name>
<dbReference type="Proteomes" id="UP000309668">
    <property type="component" value="Unassembled WGS sequence"/>
</dbReference>
<gene>
    <name evidence="1" type="ORF">FEV51_02575</name>
</gene>
<evidence type="ECO:0000313" key="2">
    <source>
        <dbReference type="Proteomes" id="UP000309668"/>
    </source>
</evidence>
<dbReference type="EMBL" id="VCAO01000001">
    <property type="protein sequence ID" value="TMM50097.1"/>
    <property type="molecule type" value="Genomic_DNA"/>
</dbReference>